<dbReference type="Gene3D" id="2.40.160.10">
    <property type="entry name" value="Porin"/>
    <property type="match status" value="1"/>
</dbReference>
<evidence type="ECO:0000313" key="3">
    <source>
        <dbReference type="Proteomes" id="UP000184693"/>
    </source>
</evidence>
<dbReference type="EMBL" id="FSRM01000002">
    <property type="protein sequence ID" value="SIO51268.1"/>
    <property type="molecule type" value="Genomic_DNA"/>
</dbReference>
<dbReference type="AlphaFoldDB" id="A0A1N6K3W1"/>
<reference evidence="2 3" key="1">
    <citation type="submission" date="2016-11" db="EMBL/GenBank/DDBJ databases">
        <authorList>
            <person name="Jaros S."/>
            <person name="Januszkiewicz K."/>
            <person name="Wedrychowicz H."/>
        </authorList>
    </citation>
    <scope>NUCLEOTIDE SEQUENCE [LARGE SCALE GENOMIC DNA]</scope>
    <source>
        <strain evidence="2 3">GAS86</strain>
    </source>
</reference>
<feature type="chain" id="PRO_5012478398" description="Outer membrane porin, OprD family" evidence="1">
    <location>
        <begin position="32"/>
        <end position="436"/>
    </location>
</feature>
<proteinExistence type="predicted"/>
<organism evidence="2 3">
    <name type="scientific">Paraburkholderia phenazinium</name>
    <dbReference type="NCBI Taxonomy" id="60549"/>
    <lineage>
        <taxon>Bacteria</taxon>
        <taxon>Pseudomonadati</taxon>
        <taxon>Pseudomonadota</taxon>
        <taxon>Betaproteobacteria</taxon>
        <taxon>Burkholderiales</taxon>
        <taxon>Burkholderiaceae</taxon>
        <taxon>Paraburkholderia</taxon>
    </lineage>
</organism>
<sequence length="436" mass="47995">MKIRPRPLALRVLSHEMLKLLMLVMPIYASAQTVDATQPPVVNDLVDMFTQGQFSGDFRTFYFAAHNAFFNKGLNQNTINYGGGLAYQTATLYGFSLGVSGYISRPLFHPSDPSRIDGSLGPTFTELGEAYVKYQHQLFSVTAGNQEFDVPFISPYDYRIAPQLFQGVSTTYGTKDNYIQAFRMFRWESWISGSFTNQTTYNASFDSASKIGNESTSGFYGVGGAGTLNVGQLNLKGQAWYVNYMDYTQMGYADGRISANEGSFRPYVGAQVAIEGGSAGLLGDVHSQVYGLQLGVKHNSIDANLDYDYTRPDSHSYLNGALVTPYAHNIASGPLFAQPFITSTQDLGSGAAYGVEVSGNPTQGLTLGAGYSFMHLISTPGTPYLDQSEYLVYAMYNFSGRLKGWNVTDFFAYQTSPAKSSQFFQNRLQIQYAWGQ</sequence>
<dbReference type="Proteomes" id="UP000184693">
    <property type="component" value="Unassembled WGS sequence"/>
</dbReference>
<gene>
    <name evidence="2" type="ORF">SAMN05444168_5961</name>
</gene>
<dbReference type="RefSeq" id="WP_074267868.1">
    <property type="nucleotide sequence ID" value="NZ_FSRM01000002.1"/>
</dbReference>
<dbReference type="OrthoDB" id="9146693at2"/>
<feature type="signal peptide" evidence="1">
    <location>
        <begin position="1"/>
        <end position="31"/>
    </location>
</feature>
<protein>
    <recommendedName>
        <fullName evidence="4">Outer membrane porin, OprD family</fullName>
    </recommendedName>
</protein>
<keyword evidence="1" id="KW-0732">Signal</keyword>
<accession>A0A1N6K3W1</accession>
<evidence type="ECO:0000256" key="1">
    <source>
        <dbReference type="SAM" id="SignalP"/>
    </source>
</evidence>
<dbReference type="InterPro" id="IPR023614">
    <property type="entry name" value="Porin_dom_sf"/>
</dbReference>
<evidence type="ECO:0000313" key="2">
    <source>
        <dbReference type="EMBL" id="SIO51268.1"/>
    </source>
</evidence>
<name>A0A1N6K3W1_9BURK</name>
<evidence type="ECO:0008006" key="4">
    <source>
        <dbReference type="Google" id="ProtNLM"/>
    </source>
</evidence>